<sequence length="1358" mass="152274">MEFDDEIGYAVAGPGSSRSNSRPPRPRCQAPQESVKQFWEQFNTKHPGKVYTVLPDNPYARTRAKHVPSGRIQGHEAVKSYEQARQECRKSVDRIVKECERVNQKYSDPHFDIELDLKCGRRHYLDGLDKPNNEFRPQGVKRVTDIFENPQFFVNGPSASDVRQGYDGDCWLMAALCTMGNKAELIEKICVARNEEVGIYGFVFHRDGEWQQCIIDDKLYLRAADYDESVIERPLWDDINRTDTEEEYRRVWQTGSRALYFAQCVDDNETWLPLLEKAFAKAHGDYSAIEGGFVGEALEDLTGGVTSEILSSNILNKDRFWTEEIMKVNKEFLFGCGTGLFSNWLEPSYRGPPRDRKGIAEGHSYSIMDAREIDGHRLLRLRNPWGRKEWYGAWGDGSKEWTPEWMEKLGHKFGNDGLFWISYKDLLKKYQHFDRTRLFGLEWTITQQWTTLNVPWSADYHSTKFMMDVTTSGPVVIVLSQLDARYFKGLAGEYSFVLKFRLQKDGEQDYLVRSHSSHFMGRSVNAEIDLDPGRYHVLMKITAFRHEDVASTEEIVRQVASTRREKLVQVGLSYDLAHAKGLVGETEQEKREQERFKAAERKKLRDEIKKKMQKEWIRNQKATARQERMKPRCGSRTPGGTSYDHNPERDYIPSQILGEKPVEERPIEATSISNESSDLGVNGSVPTIHVDGGQGLHTRHASSGRLRGTDSPRPSLDVRFETEALDPSDLELLEGFEFDSDVDMPPDEAEVKNHPPLMDSNEPPLDPWNAVCVVGLRVYSKDPKLSLQVVRPVPEDDTEAPLDRDDPAASATTSNKANTPILDNFYQTSRTCSNSAMRNIICSPRGIALILRRNRGATRISVACFQSSRYSTSSSDCTDETISIPVGNNGDISLRITRPSALSRSHQGLSPEGLNVILYLPPGPLFQGNGTSTSQKHENFDVNHQVTGDTNTLASAAGSPQHVLASTASALVVTVNYRLGEIQTPIYPSSDETSILKDPTEAPDQTLVPRNPQLTSYKYPTPVHDTLAGFDWIQTHLRPSQLAIFGTHIGGSLALMLALTEAQSIQAIAAVDPVCDWPGLDDYCTRESTITPSRTEASDNDNTNPSSIIPSKHKRQPRKKSPAPPDLVPLLQARSKFFSTPERYFDSFASPILFLRSAGRDVPRTFPQYLTGLEYPVPVLKEKARGTTAAEQHAASDASIWDHDADPDMDVDDDSGVGGTVTRRRKALSRWPPYGLDYGISGKTWSGPGDGIGRLEMALPWVRVFSREVGAGLGSDSLSSAIEIKKKTREGGHGSTVLARQADEMVSAMRRACFWGREKGVGERRVTLSQVQSTDVNAGEEVLGWLKDVFEGTMEDID</sequence>
<feature type="compositionally biased region" description="Basic residues" evidence="7">
    <location>
        <begin position="1111"/>
        <end position="1121"/>
    </location>
</feature>
<feature type="region of interest" description="Disordered" evidence="7">
    <location>
        <begin position="687"/>
        <end position="715"/>
    </location>
</feature>
<evidence type="ECO:0000256" key="1">
    <source>
        <dbReference type="ARBA" id="ARBA00007623"/>
    </source>
</evidence>
<dbReference type="Gene3D" id="3.40.50.1820">
    <property type="entry name" value="alpha/beta hydrolase"/>
    <property type="match status" value="1"/>
</dbReference>
<comment type="caution">
    <text evidence="9">The sequence shown here is derived from an EMBL/GenBank/DDBJ whole genome shotgun (WGS) entry which is preliminary data.</text>
</comment>
<proteinExistence type="inferred from homology"/>
<organism evidence="9 10">
    <name type="scientific">Penicillium italicum</name>
    <name type="common">Blue mold</name>
    <dbReference type="NCBI Taxonomy" id="40296"/>
    <lineage>
        <taxon>Eukaryota</taxon>
        <taxon>Fungi</taxon>
        <taxon>Dikarya</taxon>
        <taxon>Ascomycota</taxon>
        <taxon>Pezizomycotina</taxon>
        <taxon>Eurotiomycetes</taxon>
        <taxon>Eurotiomycetidae</taxon>
        <taxon>Eurotiales</taxon>
        <taxon>Aspergillaceae</taxon>
        <taxon>Penicillium</taxon>
    </lineage>
</organism>
<keyword evidence="2 6" id="KW-0645">Protease</keyword>
<dbReference type="CDD" id="cd00044">
    <property type="entry name" value="CysPc"/>
    <property type="match status" value="1"/>
</dbReference>
<evidence type="ECO:0000256" key="3">
    <source>
        <dbReference type="ARBA" id="ARBA00022801"/>
    </source>
</evidence>
<dbReference type="EMBL" id="JQGA01001157">
    <property type="protein sequence ID" value="KGO69225.1"/>
    <property type="molecule type" value="Genomic_DNA"/>
</dbReference>
<evidence type="ECO:0000313" key="9">
    <source>
        <dbReference type="EMBL" id="KGO69225.1"/>
    </source>
</evidence>
<dbReference type="InterPro" id="IPR022684">
    <property type="entry name" value="Calpain_cysteine_protease"/>
</dbReference>
<feature type="active site" evidence="5 6">
    <location>
        <position position="170"/>
    </location>
</feature>
<dbReference type="InterPro" id="IPR001300">
    <property type="entry name" value="Peptidase_C2_calpain_cat"/>
</dbReference>
<dbReference type="STRING" id="40296.A0A0A2KY04"/>
<dbReference type="Gene3D" id="3.90.70.10">
    <property type="entry name" value="Cysteine proteinases"/>
    <property type="match status" value="1"/>
</dbReference>
<dbReference type="InterPro" id="IPR029058">
    <property type="entry name" value="AB_hydrolase_fold"/>
</dbReference>
<dbReference type="GO" id="GO:0004198">
    <property type="term" value="F:calcium-dependent cysteine-type endopeptidase activity"/>
    <property type="evidence" value="ECO:0007669"/>
    <property type="project" value="InterPro"/>
</dbReference>
<feature type="domain" description="Calpain catalytic" evidence="8">
    <location>
        <begin position="141"/>
        <end position="439"/>
    </location>
</feature>
<dbReference type="Proteomes" id="UP000030104">
    <property type="component" value="Unassembled WGS sequence"/>
</dbReference>
<keyword evidence="10" id="KW-1185">Reference proteome</keyword>
<keyword evidence="3 6" id="KW-0378">Hydrolase</keyword>
<evidence type="ECO:0000313" key="10">
    <source>
        <dbReference type="Proteomes" id="UP000030104"/>
    </source>
</evidence>
<dbReference type="GO" id="GO:0017000">
    <property type="term" value="P:antibiotic biosynthetic process"/>
    <property type="evidence" value="ECO:0007669"/>
    <property type="project" value="UniProtKB-ARBA"/>
</dbReference>
<evidence type="ECO:0000256" key="5">
    <source>
        <dbReference type="PIRSR" id="PIRSR622684-1"/>
    </source>
</evidence>
<reference evidence="9 10" key="1">
    <citation type="journal article" date="2015" name="Mol. Plant Microbe Interact.">
        <title>Genome, transcriptome, and functional analyses of Penicillium expansum provide new insights into secondary metabolism and pathogenicity.</title>
        <authorList>
            <person name="Ballester A.R."/>
            <person name="Marcet-Houben M."/>
            <person name="Levin E."/>
            <person name="Sela N."/>
            <person name="Selma-Lazaro C."/>
            <person name="Carmona L."/>
            <person name="Wisniewski M."/>
            <person name="Droby S."/>
            <person name="Gonzalez-Candelas L."/>
            <person name="Gabaldon T."/>
        </authorList>
    </citation>
    <scope>NUCLEOTIDE SEQUENCE [LARGE SCALE GENOMIC DNA]</scope>
    <source>
        <strain evidence="9 10">PHI-1</strain>
    </source>
</reference>
<dbReference type="Pfam" id="PF00648">
    <property type="entry name" value="Peptidase_C2"/>
    <property type="match status" value="2"/>
</dbReference>
<evidence type="ECO:0000256" key="4">
    <source>
        <dbReference type="ARBA" id="ARBA00022807"/>
    </source>
</evidence>
<gene>
    <name evidence="9" type="ORF">PITC_095470</name>
</gene>
<dbReference type="OrthoDB" id="424753at2759"/>
<dbReference type="PANTHER" id="PTHR10183:SF379">
    <property type="entry name" value="CALPAIN-5"/>
    <property type="match status" value="1"/>
</dbReference>
<feature type="region of interest" description="Disordered" evidence="7">
    <location>
        <begin position="1"/>
        <end position="34"/>
    </location>
</feature>
<dbReference type="PRINTS" id="PR00704">
    <property type="entry name" value="CALPAIN"/>
</dbReference>
<evidence type="ECO:0000256" key="7">
    <source>
        <dbReference type="SAM" id="MobiDB-lite"/>
    </source>
</evidence>
<evidence type="ECO:0000259" key="8">
    <source>
        <dbReference type="PROSITE" id="PS50203"/>
    </source>
</evidence>
<feature type="active site" evidence="5 6">
    <location>
        <position position="363"/>
    </location>
</feature>
<dbReference type="SUPFAM" id="SSF53474">
    <property type="entry name" value="alpha/beta-Hydrolases"/>
    <property type="match status" value="1"/>
</dbReference>
<dbReference type="PANTHER" id="PTHR10183">
    <property type="entry name" value="CALPAIN"/>
    <property type="match status" value="1"/>
</dbReference>
<name>A0A0A2KY04_PENIT</name>
<dbReference type="GO" id="GO:0072330">
    <property type="term" value="P:monocarboxylic acid biosynthetic process"/>
    <property type="evidence" value="ECO:0007669"/>
    <property type="project" value="UniProtKB-ARBA"/>
</dbReference>
<feature type="compositionally biased region" description="Low complexity" evidence="7">
    <location>
        <begin position="13"/>
        <end position="22"/>
    </location>
</feature>
<feature type="region of interest" description="Disordered" evidence="7">
    <location>
        <begin position="791"/>
        <end position="816"/>
    </location>
</feature>
<protein>
    <submittedName>
        <fullName evidence="9">Alpha/beta hydrolase fold-3</fullName>
    </submittedName>
</protein>
<feature type="region of interest" description="Disordered" evidence="7">
    <location>
        <begin position="1089"/>
        <end position="1126"/>
    </location>
</feature>
<feature type="active site" evidence="5 6">
    <location>
        <position position="383"/>
    </location>
</feature>
<dbReference type="PROSITE" id="PS50203">
    <property type="entry name" value="CALPAIN_CAT"/>
    <property type="match status" value="1"/>
</dbReference>
<evidence type="ECO:0000256" key="2">
    <source>
        <dbReference type="ARBA" id="ARBA00022670"/>
    </source>
</evidence>
<accession>A0A0A2KY04</accession>
<feature type="compositionally biased region" description="Basic and acidic residues" evidence="7">
    <location>
        <begin position="620"/>
        <end position="630"/>
    </location>
</feature>
<dbReference type="HOGENOM" id="CLU_262725_0_0_1"/>
<dbReference type="FunFam" id="3.90.70.10:FF:000072">
    <property type="entry name" value="Cysteine proteinase"/>
    <property type="match status" value="1"/>
</dbReference>
<comment type="similarity">
    <text evidence="1">Belongs to the peptidase C2 family.</text>
</comment>
<dbReference type="GO" id="GO:0006508">
    <property type="term" value="P:proteolysis"/>
    <property type="evidence" value="ECO:0007669"/>
    <property type="project" value="UniProtKB-KW"/>
</dbReference>
<feature type="region of interest" description="Disordered" evidence="7">
    <location>
        <begin position="620"/>
        <end position="649"/>
    </location>
</feature>
<dbReference type="InterPro" id="IPR038765">
    <property type="entry name" value="Papain-like_cys_pep_sf"/>
</dbReference>
<dbReference type="SMART" id="SM00230">
    <property type="entry name" value="CysPc"/>
    <property type="match status" value="1"/>
</dbReference>
<feature type="compositionally biased region" description="Polar residues" evidence="7">
    <location>
        <begin position="1089"/>
        <end position="1109"/>
    </location>
</feature>
<evidence type="ECO:0000256" key="6">
    <source>
        <dbReference type="PROSITE-ProRule" id="PRU00239"/>
    </source>
</evidence>
<keyword evidence="4 6" id="KW-0788">Thiol protease</keyword>
<dbReference type="PhylomeDB" id="A0A0A2KY04"/>
<dbReference type="SUPFAM" id="SSF54001">
    <property type="entry name" value="Cysteine proteinases"/>
    <property type="match status" value="1"/>
</dbReference>